<comment type="caution">
    <text evidence="16">The sequence shown here is derived from an EMBL/GenBank/DDBJ whole genome shotgun (WGS) entry which is preliminary data.</text>
</comment>
<name>A0ABV2P665_9MICC</name>
<evidence type="ECO:0000256" key="10">
    <source>
        <dbReference type="ARBA" id="ARBA00042307"/>
    </source>
</evidence>
<evidence type="ECO:0000256" key="5">
    <source>
        <dbReference type="ARBA" id="ARBA00022723"/>
    </source>
</evidence>
<evidence type="ECO:0000256" key="13">
    <source>
        <dbReference type="ARBA" id="ARBA00042531"/>
    </source>
</evidence>
<evidence type="ECO:0000256" key="7">
    <source>
        <dbReference type="ARBA" id="ARBA00022777"/>
    </source>
</evidence>
<evidence type="ECO:0000313" key="16">
    <source>
        <dbReference type="EMBL" id="MET4540259.1"/>
    </source>
</evidence>
<dbReference type="Proteomes" id="UP001549307">
    <property type="component" value="Unassembled WGS sequence"/>
</dbReference>
<evidence type="ECO:0000256" key="8">
    <source>
        <dbReference type="ARBA" id="ARBA00022840"/>
    </source>
</evidence>
<evidence type="ECO:0000256" key="4">
    <source>
        <dbReference type="ARBA" id="ARBA00022679"/>
    </source>
</evidence>
<keyword evidence="9" id="KW-0460">Magnesium</keyword>
<sequence>MVVEGNYAARHNLRDFFARKGNFSAPNGTFCATSGTGWTCQSAGSRATGKMDTMTSAVAPAIALTIAGSEATGGAGAQADLKTFQELGVFGIANLTCIVSFNPKDNWNHRFVPVDQQVIADQLEATTAAYGAASGAPSVLDTVKIGMLGSPATISTVEKALTDGSFKHVVLDPVLICKGQEPGHALDTDQALKAQILPLATFVTPNHFEAESLSGLTITDEESLKAAAIRIHEISGAAVLAKGGVRLEGPDAVDVYYDGGTLEVLRAPKVGEVAVSGAGCSLAAAVTAELAKGATPLEAARTAKAFVTAGIKNRVSSGAPFDALWQGGALS</sequence>
<dbReference type="EC" id="2.7.1.35" evidence="3"/>
<evidence type="ECO:0000256" key="12">
    <source>
        <dbReference type="ARBA" id="ARBA00042396"/>
    </source>
</evidence>
<dbReference type="InterPro" id="IPR029056">
    <property type="entry name" value="Ribokinase-like"/>
</dbReference>
<evidence type="ECO:0000256" key="3">
    <source>
        <dbReference type="ARBA" id="ARBA00012104"/>
    </source>
</evidence>
<feature type="domain" description="Pyridoxamine kinase/Phosphomethylpyrimidine kinase" evidence="15">
    <location>
        <begin position="72"/>
        <end position="318"/>
    </location>
</feature>
<keyword evidence="7 16" id="KW-0418">Kinase</keyword>
<accession>A0ABV2P665</accession>
<keyword evidence="5" id="KW-0479">Metal-binding</keyword>
<comment type="catalytic activity">
    <reaction evidence="14">
        <text>pyridoxal + ATP = pyridoxal 5'-phosphate + ADP + H(+)</text>
        <dbReference type="Rhea" id="RHEA:10224"/>
        <dbReference type="ChEBI" id="CHEBI:15378"/>
        <dbReference type="ChEBI" id="CHEBI:17310"/>
        <dbReference type="ChEBI" id="CHEBI:30616"/>
        <dbReference type="ChEBI" id="CHEBI:456216"/>
        <dbReference type="ChEBI" id="CHEBI:597326"/>
        <dbReference type="EC" id="2.7.1.35"/>
    </reaction>
</comment>
<evidence type="ECO:0000313" key="17">
    <source>
        <dbReference type="Proteomes" id="UP001549307"/>
    </source>
</evidence>
<reference evidence="16 17" key="1">
    <citation type="submission" date="2024-06" db="EMBL/GenBank/DDBJ databases">
        <title>Sorghum-associated microbial communities from plants grown in Nebraska, USA.</title>
        <authorList>
            <person name="Schachtman D."/>
        </authorList>
    </citation>
    <scope>NUCLEOTIDE SEQUENCE [LARGE SCALE GENOMIC DNA]</scope>
    <source>
        <strain evidence="16 17">3552</strain>
    </source>
</reference>
<dbReference type="PANTHER" id="PTHR20858">
    <property type="entry name" value="PHOSPHOMETHYLPYRIMIDINE KINASE"/>
    <property type="match status" value="1"/>
</dbReference>
<keyword evidence="8" id="KW-0067">ATP-binding</keyword>
<evidence type="ECO:0000256" key="6">
    <source>
        <dbReference type="ARBA" id="ARBA00022741"/>
    </source>
</evidence>
<dbReference type="InterPro" id="IPR004399">
    <property type="entry name" value="HMP/HMP-P_kinase_dom"/>
</dbReference>
<dbReference type="GO" id="GO:0008478">
    <property type="term" value="F:pyridoxal kinase activity"/>
    <property type="evidence" value="ECO:0007669"/>
    <property type="project" value="UniProtKB-EC"/>
</dbReference>
<proteinExistence type="inferred from homology"/>
<evidence type="ECO:0000256" key="11">
    <source>
        <dbReference type="ARBA" id="ARBA00042348"/>
    </source>
</evidence>
<gene>
    <name evidence="16" type="ORF">ABIE37_002040</name>
</gene>
<organism evidence="16 17">
    <name type="scientific">Arthrobacter bambusae</name>
    <dbReference type="NCBI Taxonomy" id="1338426"/>
    <lineage>
        <taxon>Bacteria</taxon>
        <taxon>Bacillati</taxon>
        <taxon>Actinomycetota</taxon>
        <taxon>Actinomycetes</taxon>
        <taxon>Micrococcales</taxon>
        <taxon>Micrococcaceae</taxon>
        <taxon>Arthrobacter</taxon>
    </lineage>
</organism>
<comment type="similarity">
    <text evidence="2">Belongs to the ThiD family.</text>
</comment>
<keyword evidence="4 16" id="KW-0808">Transferase</keyword>
<evidence type="ECO:0000256" key="9">
    <source>
        <dbReference type="ARBA" id="ARBA00022842"/>
    </source>
</evidence>
<evidence type="ECO:0000256" key="2">
    <source>
        <dbReference type="ARBA" id="ARBA00009879"/>
    </source>
</evidence>
<keyword evidence="17" id="KW-1185">Reference proteome</keyword>
<dbReference type="EMBL" id="JBEPSN010000004">
    <property type="protein sequence ID" value="MET4540259.1"/>
    <property type="molecule type" value="Genomic_DNA"/>
</dbReference>
<dbReference type="InterPro" id="IPR013749">
    <property type="entry name" value="PM/HMP-P_kinase-1"/>
</dbReference>
<dbReference type="CDD" id="cd01169">
    <property type="entry name" value="HMPP_kinase"/>
    <property type="match status" value="1"/>
</dbReference>
<dbReference type="Pfam" id="PF08543">
    <property type="entry name" value="Phos_pyr_kin"/>
    <property type="match status" value="1"/>
</dbReference>
<dbReference type="SUPFAM" id="SSF53613">
    <property type="entry name" value="Ribokinase-like"/>
    <property type="match status" value="1"/>
</dbReference>
<dbReference type="Gene3D" id="3.40.1190.20">
    <property type="match status" value="1"/>
</dbReference>
<evidence type="ECO:0000259" key="15">
    <source>
        <dbReference type="Pfam" id="PF08543"/>
    </source>
</evidence>
<comment type="function">
    <text evidence="1">Catalyzes the phosphorylation of hydroxymethylpyrimidine phosphate (HMP-P) to HMP-PP, and of HMP to HMP-P.</text>
</comment>
<keyword evidence="6" id="KW-0547">Nucleotide-binding</keyword>
<dbReference type="PANTHER" id="PTHR20858:SF19">
    <property type="entry name" value="PYRIDOXINE KINASE"/>
    <property type="match status" value="1"/>
</dbReference>
<protein>
    <recommendedName>
        <fullName evidence="3">pyridoxal kinase</fullName>
        <ecNumber evidence="3">2.7.1.35</ecNumber>
    </recommendedName>
    <alternativeName>
        <fullName evidence="11">PN/PL/PM kinase</fullName>
    </alternativeName>
    <alternativeName>
        <fullName evidence="12">Pyridoxal kinase</fullName>
    </alternativeName>
    <alternativeName>
        <fullName evidence="10">Pyridoxamine kinase</fullName>
    </alternativeName>
    <alternativeName>
        <fullName evidence="13">Vitamin B6 kinase</fullName>
    </alternativeName>
</protein>
<evidence type="ECO:0000256" key="1">
    <source>
        <dbReference type="ARBA" id="ARBA00003848"/>
    </source>
</evidence>
<evidence type="ECO:0000256" key="14">
    <source>
        <dbReference type="ARBA" id="ARBA00049293"/>
    </source>
</evidence>